<evidence type="ECO:0000313" key="2">
    <source>
        <dbReference type="EMBL" id="ABC83014.1"/>
    </source>
</evidence>
<evidence type="ECO:0000256" key="1">
    <source>
        <dbReference type="SAM" id="MobiDB-lite"/>
    </source>
</evidence>
<dbReference type="STRING" id="290397.Adeh_3246"/>
<dbReference type="RefSeq" id="WP_011422296.1">
    <property type="nucleotide sequence ID" value="NC_007760.1"/>
</dbReference>
<proteinExistence type="predicted"/>
<gene>
    <name evidence="2" type="ordered locus">Adeh_3246</name>
</gene>
<evidence type="ECO:0000313" key="3">
    <source>
        <dbReference type="Proteomes" id="UP000001935"/>
    </source>
</evidence>
<organism evidence="2 3">
    <name type="scientific">Anaeromyxobacter dehalogenans (strain 2CP-C)</name>
    <dbReference type="NCBI Taxonomy" id="290397"/>
    <lineage>
        <taxon>Bacteria</taxon>
        <taxon>Pseudomonadati</taxon>
        <taxon>Myxococcota</taxon>
        <taxon>Myxococcia</taxon>
        <taxon>Myxococcales</taxon>
        <taxon>Cystobacterineae</taxon>
        <taxon>Anaeromyxobacteraceae</taxon>
        <taxon>Anaeromyxobacter</taxon>
    </lineage>
</organism>
<dbReference type="eggNOG" id="COG1672">
    <property type="taxonomic scope" value="Bacteria"/>
</dbReference>
<reference evidence="2" key="1">
    <citation type="submission" date="2006-01" db="EMBL/GenBank/DDBJ databases">
        <title>Complete sequence of Anaeromyxobacter dehalogenans 2CP-C.</title>
        <authorList>
            <consortium name="US DOE Joint Genome Institute"/>
            <person name="Copeland A."/>
            <person name="Lucas S."/>
            <person name="Lapidus A."/>
            <person name="Barry K."/>
            <person name="Detter J.C."/>
            <person name="Glavina T."/>
            <person name="Hammon N."/>
            <person name="Israni S."/>
            <person name="Pitluck S."/>
            <person name="Brettin T."/>
            <person name="Bruce D."/>
            <person name="Han C."/>
            <person name="Tapia R."/>
            <person name="Gilna P."/>
            <person name="Kiss H."/>
            <person name="Schmutz J."/>
            <person name="Larimer F."/>
            <person name="Land M."/>
            <person name="Kyrpides N."/>
            <person name="Anderson I."/>
            <person name="Sanford R.A."/>
            <person name="Ritalahti K.M."/>
            <person name="Thomas H.S."/>
            <person name="Kirby J.R."/>
            <person name="Zhulin I.B."/>
            <person name="Loeffler F.E."/>
            <person name="Richardson P."/>
        </authorList>
    </citation>
    <scope>NUCLEOTIDE SEQUENCE</scope>
    <source>
        <strain evidence="2">2CP-C</strain>
    </source>
</reference>
<accession>Q2IEK2</accession>
<dbReference type="KEGG" id="ade:Adeh_3246"/>
<dbReference type="EMBL" id="CP000251">
    <property type="protein sequence ID" value="ABC83014.1"/>
    <property type="molecule type" value="Genomic_DNA"/>
</dbReference>
<dbReference type="OrthoDB" id="6951663at2"/>
<sequence>MSRTVVDILKSIPPPEFKALVEVTVRQRRDLPIEIQRKLNEAIDAAIAIDGFRKPHAAPIQKVVPLVASACTDQFHLRLAVAVTAAWMGLHVEETEQALRLVEAVGIQQEPRALTKPVGEWEPGVVEQLVADLCANGTALTQREATLLVCAVGGRYADLSVLGSLPPPTPIRATPDDKLAPLWRRTIDEARNLGCDAAEWATLDEFVAALEVMRGERMRESEIAAKAAAADSALADALGALDAVPASVAAFFEVEGAIAGWKASATPWRAKGDAACAIRRLATILADAEPLTRPPSNMAERRRQAAPLEAAERAVREAVDAIAAFRKEAGESTSIDPSPAAVPVEREPEAAAPSASLAPVAKPEANDPSEVAPEDPQQEELPPDQTSAQAEAASAALQKPCEQPPIQVVEKHLDAVAEQVLSKAEPEPAPNSEAGPDGSATAYRALPPLAPELPAHLRSYSEFAASSWISPNGRCEQVPWRNAEFVDELREGAGAAMVPLRLAELAIFAQALGELGAVPRSAAPAVRALSELLAAPNSPTSGSYPDRSSSLREVLPDGGPWRRMELFLEAVRPSRETPITLERARELVDAAAFGDSALRNALLALFRLGSMGLDPVPRMKAALASDAAAAAHSPARLDELRAEFHREVVAHWNAAGAKLPRKHCRDAWTRFIEQAEPTLRALFPVSKGGRAQWDPVEMRRSIGALVRMHEEIADAAGARWDDRSKMDRAARRIADLAMGVNEAAESLQRQGHGNGHDAIPVEALRKLTARPLETPDEELCRLALVALMRGEPIESASGLSLRLLLDRPDLLSAVDGVTLEQNSPLDAVVASLDEVSDPVRAAAILLSPAEPPTAEGLPPARQLLRLLAVPNRRWLLSRLGPNAGAMVPKTARLDDEVALFEEIDALKKTWSLLDELASRSREQVRGVLQEAQALAAQPAREFDPVLCQAWLREVRAFADHSKTELLEYLSSRARAEQKGTVEQALAEGRLGDAMHLLLEGSRESTTELALRETAWRREARSRYANPLAAISAEPGELCETWRRGVTGVVVGPDRQLRTKFVEQVIEGAEKRWNQAKEHVIPTIELRKLLKPYNPTYLPQLGRFSNLCVLVAPTNPKQPNFEHATAGVVDKLGKENLYAVLAPLVSEAGRQAALKEFRRRGLAAAIIDDLDLCRILNLGGRRPSGLVALLEVILEQQAWSTHFTPFAMHDGQHVQMEMYVGRRVEAEQLTQTPAFSRLFSGRKLGKSALLRYVHDTRDGLKLPSGNTLRVLFVPAVGAESDLDVVDRFAEQLAERLGFKVDGLKLEGNPGDALVQLAKRFVDERPAESLLVVFDEADKFVEAQLEAYDREREACLSFRMRTQLESFRDAAMLPRIRFVFAGYRATSTAEGAWANWGDVLRLKPLTLDEGARLIAGPLARMGIDASAQATTIAHRCGCQPVVLLRFGELLLKHLEGRYGPSQRDHVVVTAADVAAVFNEEPVREEIRVVVRNNFQDSPRARVVFSALLGEFAQHAPGDGLAEADQLVTERLRAIDRDLAWLHAAPEAQVLEVQRFLKDFAARELVLIRRGPDGQPACHLRFPHHLAILLPEDPEGAIRADIAALRRRGAGVAAEAPRALVTPRVLDLLRDAACRPPDRHVRIEAAVVGSHWPAAVAHRSGGFADRLGIPPDACHTPTKADRGLGRERVAVMGAPPDAIQRIAAKRAREKPAPLFLGGADALRWAYTRQLESDEMFEIVGLGRLGGPTLDWWFGKVRALGFEQLDWRDRIQHATSGIPLLLAELERHLLGTSDGGIEIGRDKLEAAISATTEAEPRLAAALAGADAAIALSPREREILRMLAHVGVTTEYRSQRPSEDLTELWDDLYRPSLNVPAVDPTSRGDRVSVAVLVALGLAPTGGADIDEDPLRRLSVPPKDDRMYRLARAMLP</sequence>
<feature type="compositionally biased region" description="Low complexity" evidence="1">
    <location>
        <begin position="350"/>
        <end position="361"/>
    </location>
</feature>
<feature type="region of interest" description="Disordered" evidence="1">
    <location>
        <begin position="421"/>
        <end position="441"/>
    </location>
</feature>
<dbReference type="HOGENOM" id="CLU_235293_0_0_7"/>
<name>Q2IEK2_ANADE</name>
<feature type="region of interest" description="Disordered" evidence="1">
    <location>
        <begin position="329"/>
        <end position="399"/>
    </location>
</feature>
<protein>
    <submittedName>
        <fullName evidence="2">Uncharacterized protein</fullName>
    </submittedName>
</protein>
<dbReference type="Proteomes" id="UP000001935">
    <property type="component" value="Chromosome"/>
</dbReference>
<feature type="compositionally biased region" description="Acidic residues" evidence="1">
    <location>
        <begin position="372"/>
        <end position="382"/>
    </location>
</feature>
<feature type="compositionally biased region" description="Low complexity" evidence="1">
    <location>
        <begin position="383"/>
        <end position="396"/>
    </location>
</feature>